<evidence type="ECO:0000313" key="2">
    <source>
        <dbReference type="Proteomes" id="UP000826254"/>
    </source>
</evidence>
<dbReference type="Gene3D" id="3.30.530.20">
    <property type="match status" value="1"/>
</dbReference>
<dbReference type="GeneID" id="67180212"/>
<dbReference type="SUPFAM" id="SSF55961">
    <property type="entry name" value="Bet v1-like"/>
    <property type="match status" value="1"/>
</dbReference>
<dbReference type="AlphaFoldDB" id="A0A8T8WIA4"/>
<dbReference type="Pfam" id="PF10604">
    <property type="entry name" value="Polyketide_cyc2"/>
    <property type="match status" value="1"/>
</dbReference>
<accession>A0A8T8WIA4</accession>
<protein>
    <submittedName>
        <fullName evidence="1">SRPBCC family protein</fullName>
    </submittedName>
</protein>
<dbReference type="Proteomes" id="UP000826254">
    <property type="component" value="Plasmid unnamed2"/>
</dbReference>
<evidence type="ECO:0000313" key="1">
    <source>
        <dbReference type="EMBL" id="QZP39589.1"/>
    </source>
</evidence>
<dbReference type="RefSeq" id="WP_222609338.1">
    <property type="nucleotide sequence ID" value="NZ_CP081960.1"/>
</dbReference>
<reference evidence="1 2" key="1">
    <citation type="journal article" date="2021" name="Int. J. Syst. Evol. Microbiol.">
        <title>Halobaculum halophilum sp. nov. and Halobaculum salinum sp. nov., isolated from salt lake and saline soil.</title>
        <authorList>
            <person name="Cui H.L."/>
            <person name="Shi X.W."/>
            <person name="Yin X.M."/>
            <person name="Yang X.Y."/>
            <person name="Hou J."/>
            <person name="Zhu L."/>
        </authorList>
    </citation>
    <scope>NUCLEOTIDE SEQUENCE [LARGE SCALE GENOMIC DNA]</scope>
    <source>
        <strain evidence="1 2">NBRC 109044</strain>
    </source>
</reference>
<dbReference type="KEGG" id="hmp:K6T50_18680"/>
<dbReference type="InterPro" id="IPR023393">
    <property type="entry name" value="START-like_dom_sf"/>
</dbReference>
<keyword evidence="2" id="KW-1185">Reference proteome</keyword>
<keyword evidence="1" id="KW-0614">Plasmid</keyword>
<name>A0A8T8WIA4_9EURY</name>
<organism evidence="1 2">
    <name type="scientific">Halobaculum magnesiiphilum</name>
    <dbReference type="NCBI Taxonomy" id="1017351"/>
    <lineage>
        <taxon>Archaea</taxon>
        <taxon>Methanobacteriati</taxon>
        <taxon>Methanobacteriota</taxon>
        <taxon>Stenosarchaea group</taxon>
        <taxon>Halobacteria</taxon>
        <taxon>Halobacteriales</taxon>
        <taxon>Haloferacaceae</taxon>
        <taxon>Halobaculum</taxon>
    </lineage>
</organism>
<dbReference type="EMBL" id="CP081960">
    <property type="protein sequence ID" value="QZP39589.1"/>
    <property type="molecule type" value="Genomic_DNA"/>
</dbReference>
<gene>
    <name evidence="1" type="ORF">K6T50_18680</name>
</gene>
<geneLocation type="plasmid" evidence="1 2">
    <name>unnamed2</name>
</geneLocation>
<sequence>MQSVTITRTIDASRTEIRAAMQELEQFTLAAGFDEVDVDGRTIRVANDVGVAEIELELAVVDDSDAAFAYEQREGIFEEMRTAFTLTSVPDGTEIEATTEFALDIALVGGVLDATLIKRQRRAELEAQLDYIEEAT</sequence>
<proteinExistence type="predicted"/>
<dbReference type="InterPro" id="IPR019587">
    <property type="entry name" value="Polyketide_cyclase/dehydratase"/>
</dbReference>